<dbReference type="Gene3D" id="4.10.280.10">
    <property type="entry name" value="Helix-loop-helix DNA-binding domain"/>
    <property type="match status" value="1"/>
</dbReference>
<keyword evidence="3" id="KW-1133">Transmembrane helix</keyword>
<keyword evidence="1" id="KW-0805">Transcription regulation</keyword>
<keyword evidence="6" id="KW-1185">Reference proteome</keyword>
<evidence type="ECO:0000313" key="5">
    <source>
        <dbReference type="EMBL" id="KAK9142808.1"/>
    </source>
</evidence>
<protein>
    <recommendedName>
        <fullName evidence="4">BHLH domain-containing protein</fullName>
    </recommendedName>
</protein>
<dbReference type="EMBL" id="JBBNAF010000005">
    <property type="protein sequence ID" value="KAK9142808.1"/>
    <property type="molecule type" value="Genomic_DNA"/>
</dbReference>
<organism evidence="5 6">
    <name type="scientific">Stephania yunnanensis</name>
    <dbReference type="NCBI Taxonomy" id="152371"/>
    <lineage>
        <taxon>Eukaryota</taxon>
        <taxon>Viridiplantae</taxon>
        <taxon>Streptophyta</taxon>
        <taxon>Embryophyta</taxon>
        <taxon>Tracheophyta</taxon>
        <taxon>Spermatophyta</taxon>
        <taxon>Magnoliopsida</taxon>
        <taxon>Ranunculales</taxon>
        <taxon>Menispermaceae</taxon>
        <taxon>Menispermoideae</taxon>
        <taxon>Cissampelideae</taxon>
        <taxon>Stephania</taxon>
    </lineage>
</organism>
<proteinExistence type="predicted"/>
<dbReference type="GO" id="GO:0046983">
    <property type="term" value="F:protein dimerization activity"/>
    <property type="evidence" value="ECO:0007669"/>
    <property type="project" value="InterPro"/>
</dbReference>
<dbReference type="InterPro" id="IPR011598">
    <property type="entry name" value="bHLH_dom"/>
</dbReference>
<keyword evidence="2" id="KW-0804">Transcription</keyword>
<name>A0AAP0PF35_9MAGN</name>
<comment type="caution">
    <text evidence="5">The sequence shown here is derived from an EMBL/GenBank/DDBJ whole genome shotgun (WGS) entry which is preliminary data.</text>
</comment>
<dbReference type="InterPro" id="IPR044818">
    <property type="entry name" value="ILR3-like"/>
</dbReference>
<evidence type="ECO:0000256" key="1">
    <source>
        <dbReference type="ARBA" id="ARBA00023015"/>
    </source>
</evidence>
<keyword evidence="3" id="KW-0812">Transmembrane</keyword>
<accession>A0AAP0PF35</accession>
<dbReference type="SUPFAM" id="SSF47459">
    <property type="entry name" value="HLH, helix-loop-helix DNA-binding domain"/>
    <property type="match status" value="1"/>
</dbReference>
<evidence type="ECO:0000259" key="4">
    <source>
        <dbReference type="PROSITE" id="PS50888"/>
    </source>
</evidence>
<dbReference type="Proteomes" id="UP001420932">
    <property type="component" value="Unassembled WGS sequence"/>
</dbReference>
<evidence type="ECO:0000256" key="2">
    <source>
        <dbReference type="ARBA" id="ARBA00023163"/>
    </source>
</evidence>
<evidence type="ECO:0000256" key="3">
    <source>
        <dbReference type="SAM" id="Phobius"/>
    </source>
</evidence>
<dbReference type="InterPro" id="IPR036638">
    <property type="entry name" value="HLH_DNA-bd_sf"/>
</dbReference>
<reference evidence="5 6" key="1">
    <citation type="submission" date="2024-01" db="EMBL/GenBank/DDBJ databases">
        <title>Genome assemblies of Stephania.</title>
        <authorList>
            <person name="Yang L."/>
        </authorList>
    </citation>
    <scope>NUCLEOTIDE SEQUENCE [LARGE SCALE GENOMIC DNA]</scope>
    <source>
        <strain evidence="5">YNDBR</strain>
        <tissue evidence="5">Leaf</tissue>
    </source>
</reference>
<dbReference type="GO" id="GO:0003700">
    <property type="term" value="F:DNA-binding transcription factor activity"/>
    <property type="evidence" value="ECO:0007669"/>
    <property type="project" value="InterPro"/>
</dbReference>
<dbReference type="Pfam" id="PF00010">
    <property type="entry name" value="HLH"/>
    <property type="match status" value="1"/>
</dbReference>
<feature type="domain" description="BHLH" evidence="4">
    <location>
        <begin position="96"/>
        <end position="147"/>
    </location>
</feature>
<feature type="transmembrane region" description="Helical" evidence="3">
    <location>
        <begin position="38"/>
        <end position="57"/>
    </location>
</feature>
<dbReference type="AlphaFoldDB" id="A0AAP0PF35"/>
<dbReference type="PANTHER" id="PTHR46133:SF28">
    <property type="entry name" value="BHLH TRANSCRIPTION FACTOR"/>
    <property type="match status" value="1"/>
</dbReference>
<dbReference type="PANTHER" id="PTHR46133">
    <property type="entry name" value="BHLH TRANSCRIPTION FACTOR"/>
    <property type="match status" value="1"/>
</dbReference>
<evidence type="ECO:0000313" key="6">
    <source>
        <dbReference type="Proteomes" id="UP001420932"/>
    </source>
</evidence>
<dbReference type="GO" id="GO:0006879">
    <property type="term" value="P:intracellular iron ion homeostasis"/>
    <property type="evidence" value="ECO:0007669"/>
    <property type="project" value="InterPro"/>
</dbReference>
<gene>
    <name evidence="5" type="ORF">Syun_012208</name>
</gene>
<dbReference type="PROSITE" id="PS50888">
    <property type="entry name" value="BHLH"/>
    <property type="match status" value="1"/>
</dbReference>
<sequence>MDRRWIYERDNLENEDYVTLATSLLMSKIRMLTSTREITGIITSYIYYMAMAVTMRFSRNHLRTLPLQQLRNHHMRNFISQLCRNTIIPMGQLKSYATLGKACREKMRRDKLNDRFFELCSFLEPEKPPKIDKMNILRLTVTYGLIECHGFDSVKPAEIKIIDFGSACSEHRPIYSYIQSRYYRVVFGFALISKSIRVRSSQADDKNIWDLDTTSPPMVRPVRDILGDNAPPLRISGPPKPNEGKVADGLPCAVGGPTGAPVSTIPVAPVLCVAQLVTNNPALSVNGGFSASPTGNVSVLSAAGGALAARP</sequence>
<keyword evidence="3" id="KW-0472">Membrane</keyword>